<accession>A0A328E5K2</accession>
<keyword evidence="3" id="KW-1185">Reference proteome</keyword>
<comment type="caution">
    <text evidence="2">The sequence shown here is derived from an EMBL/GenBank/DDBJ whole genome shotgun (WGS) entry which is preliminary data.</text>
</comment>
<gene>
    <name evidence="2" type="ORF">DM860_007558</name>
</gene>
<evidence type="ECO:0000313" key="3">
    <source>
        <dbReference type="Proteomes" id="UP000249390"/>
    </source>
</evidence>
<proteinExistence type="predicted"/>
<protein>
    <submittedName>
        <fullName evidence="2">Uncharacterized protein</fullName>
    </submittedName>
</protein>
<sequence>MTRTTTGTSSNRKNDAKKRDISSHGYEPSGAGGVFDFPWSRDGPTSKGYYNEGYDDEECRLEFDDLFAGLCDPGLDYSPIFIPMSDFPARQTTTTPGSNERDGGDLPNLHGKIVDQSLDGIWSSVLDHPLHDNIISL</sequence>
<reference evidence="2 3" key="1">
    <citation type="submission" date="2018-06" db="EMBL/GenBank/DDBJ databases">
        <title>The Genome of Cuscuta australis (Dodder) Provides Insight into the Evolution of Plant Parasitism.</title>
        <authorList>
            <person name="Liu H."/>
        </authorList>
    </citation>
    <scope>NUCLEOTIDE SEQUENCE [LARGE SCALE GENOMIC DNA]</scope>
    <source>
        <strain evidence="3">cv. Yunnan</strain>
        <tissue evidence="2">Vines</tissue>
    </source>
</reference>
<feature type="compositionally biased region" description="Basic and acidic residues" evidence="1">
    <location>
        <begin position="12"/>
        <end position="22"/>
    </location>
</feature>
<feature type="region of interest" description="Disordered" evidence="1">
    <location>
        <begin position="1"/>
        <end position="42"/>
    </location>
</feature>
<dbReference type="AlphaFoldDB" id="A0A328E5K2"/>
<evidence type="ECO:0000313" key="2">
    <source>
        <dbReference type="EMBL" id="RAL52790.1"/>
    </source>
</evidence>
<dbReference type="EMBL" id="NQVE01000030">
    <property type="protein sequence ID" value="RAL52790.1"/>
    <property type="molecule type" value="Genomic_DNA"/>
</dbReference>
<feature type="compositionally biased region" description="Polar residues" evidence="1">
    <location>
        <begin position="1"/>
        <end position="11"/>
    </location>
</feature>
<name>A0A328E5K2_9ASTE</name>
<organism evidence="2 3">
    <name type="scientific">Cuscuta australis</name>
    <dbReference type="NCBI Taxonomy" id="267555"/>
    <lineage>
        <taxon>Eukaryota</taxon>
        <taxon>Viridiplantae</taxon>
        <taxon>Streptophyta</taxon>
        <taxon>Embryophyta</taxon>
        <taxon>Tracheophyta</taxon>
        <taxon>Spermatophyta</taxon>
        <taxon>Magnoliopsida</taxon>
        <taxon>eudicotyledons</taxon>
        <taxon>Gunneridae</taxon>
        <taxon>Pentapetalae</taxon>
        <taxon>asterids</taxon>
        <taxon>lamiids</taxon>
        <taxon>Solanales</taxon>
        <taxon>Convolvulaceae</taxon>
        <taxon>Cuscuteae</taxon>
        <taxon>Cuscuta</taxon>
        <taxon>Cuscuta subgen. Grammica</taxon>
        <taxon>Cuscuta sect. Cleistogrammica</taxon>
    </lineage>
</organism>
<evidence type="ECO:0000256" key="1">
    <source>
        <dbReference type="SAM" id="MobiDB-lite"/>
    </source>
</evidence>
<dbReference type="Proteomes" id="UP000249390">
    <property type="component" value="Unassembled WGS sequence"/>
</dbReference>
<feature type="region of interest" description="Disordered" evidence="1">
    <location>
        <begin position="87"/>
        <end position="107"/>
    </location>
</feature>